<protein>
    <recommendedName>
        <fullName evidence="2">Polysaccharide lyase family 8 central domain-containing protein</fullName>
    </recommendedName>
</protein>
<feature type="domain" description="Polysaccharide lyase family 8 central" evidence="2">
    <location>
        <begin position="131"/>
        <end position="259"/>
    </location>
</feature>
<dbReference type="InterPro" id="IPR003159">
    <property type="entry name" value="Lyase_8_central_dom"/>
</dbReference>
<dbReference type="InterPro" id="IPR038970">
    <property type="entry name" value="Lyase_8"/>
</dbReference>
<dbReference type="InterPro" id="IPR008929">
    <property type="entry name" value="Chondroitin_lyas"/>
</dbReference>
<dbReference type="Pfam" id="PF02278">
    <property type="entry name" value="Lyase_8"/>
    <property type="match status" value="1"/>
</dbReference>
<dbReference type="InterPro" id="IPR011013">
    <property type="entry name" value="Gal_mutarotase_sf_dom"/>
</dbReference>
<comment type="caution">
    <text evidence="3">The sequence shown here is derived from an EMBL/GenBank/DDBJ whole genome shotgun (WGS) entry which is preliminary data.</text>
</comment>
<sequence length="289" mass="32925">MIQIELYRSLATNNRTGIEQDFTRMWKDITIQSSNNVGVKYDWSYHFHGTQLLSGAYGQAWAQNYLCVDSNIVLSNDTRVQMLNLANRREDQKAEHSGQDVLNLYTSQTYDYDNIFPLLNRKALNAMMNTITHNLTATRSWHFYDDVIIALAIDLTLITQTTGWTILANRLLPIGQITVGFFNETTVKLSDGHSNIGYLLHSQSQYASLGIVCGNKTGNYLEIDPFSETDTARVLTIWIDHGAELFVLDYNHMILPDVSRASMPMLFKQYGDEQVFSCMSTNHQFHGTI</sequence>
<comment type="similarity">
    <text evidence="1">Belongs to the polysaccharide lyase 8 family.</text>
</comment>
<evidence type="ECO:0000259" key="2">
    <source>
        <dbReference type="Pfam" id="PF02278"/>
    </source>
</evidence>
<dbReference type="GO" id="GO:0030246">
    <property type="term" value="F:carbohydrate binding"/>
    <property type="evidence" value="ECO:0007669"/>
    <property type="project" value="InterPro"/>
</dbReference>
<accession>A0A814ZGD2</accession>
<dbReference type="InterPro" id="IPR014718">
    <property type="entry name" value="GH-type_carb-bd"/>
</dbReference>
<evidence type="ECO:0000256" key="1">
    <source>
        <dbReference type="ARBA" id="ARBA00006699"/>
    </source>
</evidence>
<dbReference type="GO" id="GO:0005975">
    <property type="term" value="P:carbohydrate metabolic process"/>
    <property type="evidence" value="ECO:0007669"/>
    <property type="project" value="InterPro"/>
</dbReference>
<dbReference type="GO" id="GO:0005576">
    <property type="term" value="C:extracellular region"/>
    <property type="evidence" value="ECO:0007669"/>
    <property type="project" value="InterPro"/>
</dbReference>
<organism evidence="3 4">
    <name type="scientific">Adineta ricciae</name>
    <name type="common">Rotifer</name>
    <dbReference type="NCBI Taxonomy" id="249248"/>
    <lineage>
        <taxon>Eukaryota</taxon>
        <taxon>Metazoa</taxon>
        <taxon>Spiralia</taxon>
        <taxon>Gnathifera</taxon>
        <taxon>Rotifera</taxon>
        <taxon>Eurotatoria</taxon>
        <taxon>Bdelloidea</taxon>
        <taxon>Adinetida</taxon>
        <taxon>Adinetidae</taxon>
        <taxon>Adineta</taxon>
    </lineage>
</organism>
<dbReference type="PANTHER" id="PTHR38481">
    <property type="entry name" value="HYALURONATE LYASE"/>
    <property type="match status" value="1"/>
</dbReference>
<dbReference type="SUPFAM" id="SSF74650">
    <property type="entry name" value="Galactose mutarotase-like"/>
    <property type="match status" value="1"/>
</dbReference>
<dbReference type="Gene3D" id="1.50.10.100">
    <property type="entry name" value="Chondroitin AC/alginate lyase"/>
    <property type="match status" value="1"/>
</dbReference>
<evidence type="ECO:0000313" key="4">
    <source>
        <dbReference type="Proteomes" id="UP000663828"/>
    </source>
</evidence>
<keyword evidence="4" id="KW-1185">Reference proteome</keyword>
<gene>
    <name evidence="3" type="ORF">XAT740_LOCUS25765</name>
</gene>
<dbReference type="GO" id="GO:0016837">
    <property type="term" value="F:carbon-oxygen lyase activity, acting on polysaccharides"/>
    <property type="evidence" value="ECO:0007669"/>
    <property type="project" value="UniProtKB-ARBA"/>
</dbReference>
<name>A0A814ZGD2_ADIRI</name>
<dbReference type="Gene3D" id="2.70.98.10">
    <property type="match status" value="1"/>
</dbReference>
<dbReference type="PANTHER" id="PTHR38481:SF1">
    <property type="entry name" value="HYALURONATE LYASE"/>
    <property type="match status" value="1"/>
</dbReference>
<evidence type="ECO:0000313" key="3">
    <source>
        <dbReference type="EMBL" id="CAF1241558.1"/>
    </source>
</evidence>
<dbReference type="SUPFAM" id="SSF48230">
    <property type="entry name" value="Chondroitin AC/alginate lyase"/>
    <property type="match status" value="1"/>
</dbReference>
<dbReference type="EMBL" id="CAJNOR010002058">
    <property type="protein sequence ID" value="CAF1241558.1"/>
    <property type="molecule type" value="Genomic_DNA"/>
</dbReference>
<dbReference type="Proteomes" id="UP000663828">
    <property type="component" value="Unassembled WGS sequence"/>
</dbReference>
<dbReference type="AlphaFoldDB" id="A0A814ZGD2"/>
<proteinExistence type="inferred from homology"/>
<reference evidence="3" key="1">
    <citation type="submission" date="2021-02" db="EMBL/GenBank/DDBJ databases">
        <authorList>
            <person name="Nowell W R."/>
        </authorList>
    </citation>
    <scope>NUCLEOTIDE SEQUENCE</scope>
</reference>